<accession>W4QRF8</accession>
<dbReference type="Gene3D" id="2.60.40.2560">
    <property type="match status" value="1"/>
</dbReference>
<gene>
    <name evidence="18" type="ORF">JCM9157_931</name>
</gene>
<dbReference type="PROSITE" id="PS00108">
    <property type="entry name" value="PROTEIN_KINASE_ST"/>
    <property type="match status" value="1"/>
</dbReference>
<keyword evidence="5 13" id="KW-0547">Nucleotide-binding</keyword>
<evidence type="ECO:0000256" key="14">
    <source>
        <dbReference type="SAM" id="MobiDB-lite"/>
    </source>
</evidence>
<evidence type="ECO:0000313" key="18">
    <source>
        <dbReference type="EMBL" id="GAE33904.1"/>
    </source>
</evidence>
<keyword evidence="8" id="KW-0735">Signal-anchor</keyword>
<keyword evidence="19" id="KW-1185">Reference proteome</keyword>
<evidence type="ECO:0000256" key="12">
    <source>
        <dbReference type="ARBA" id="ARBA00070041"/>
    </source>
</evidence>
<dbReference type="InterPro" id="IPR000719">
    <property type="entry name" value="Prot_kinase_dom"/>
</dbReference>
<feature type="domain" description="PASTA" evidence="17">
    <location>
        <begin position="372"/>
        <end position="439"/>
    </location>
</feature>
<feature type="region of interest" description="Disordered" evidence="14">
    <location>
        <begin position="319"/>
        <end position="338"/>
    </location>
</feature>
<dbReference type="eggNOG" id="COG2815">
    <property type="taxonomic scope" value="Bacteria"/>
</dbReference>
<evidence type="ECO:0000256" key="7">
    <source>
        <dbReference type="ARBA" id="ARBA00022840"/>
    </source>
</evidence>
<comment type="catalytic activity">
    <reaction evidence="9">
        <text>L-threonyl-[protein] + ATP = O-phospho-L-threonyl-[protein] + ADP + H(+)</text>
        <dbReference type="Rhea" id="RHEA:46608"/>
        <dbReference type="Rhea" id="RHEA-COMP:11060"/>
        <dbReference type="Rhea" id="RHEA-COMP:11605"/>
        <dbReference type="ChEBI" id="CHEBI:15378"/>
        <dbReference type="ChEBI" id="CHEBI:30013"/>
        <dbReference type="ChEBI" id="CHEBI:30616"/>
        <dbReference type="ChEBI" id="CHEBI:61977"/>
        <dbReference type="ChEBI" id="CHEBI:456216"/>
        <dbReference type="EC" id="2.7.11.1"/>
    </reaction>
</comment>
<evidence type="ECO:0000256" key="8">
    <source>
        <dbReference type="ARBA" id="ARBA00022968"/>
    </source>
</evidence>
<dbReference type="InterPro" id="IPR005543">
    <property type="entry name" value="PASTA_dom"/>
</dbReference>
<dbReference type="Pfam" id="PF00069">
    <property type="entry name" value="Pkinase"/>
    <property type="match status" value="1"/>
</dbReference>
<evidence type="ECO:0000256" key="2">
    <source>
        <dbReference type="ARBA" id="ARBA00022527"/>
    </source>
</evidence>
<comment type="subcellular location">
    <subcellularLocation>
        <location evidence="11">Spore membrane</location>
        <topology evidence="11">Single-pass type II membrane protein</topology>
    </subcellularLocation>
</comment>
<comment type="caution">
    <text evidence="18">The sequence shown here is derived from an EMBL/GenBank/DDBJ whole genome shotgun (WGS) entry which is preliminary data.</text>
</comment>
<evidence type="ECO:0000313" key="19">
    <source>
        <dbReference type="Proteomes" id="UP000018896"/>
    </source>
</evidence>
<keyword evidence="2 18" id="KW-0723">Serine/threonine-protein kinase</keyword>
<dbReference type="PROSITE" id="PS00107">
    <property type="entry name" value="PROTEIN_KINASE_ATP"/>
    <property type="match status" value="1"/>
</dbReference>
<keyword evidence="15" id="KW-1133">Transmembrane helix</keyword>
<dbReference type="SMART" id="SM00740">
    <property type="entry name" value="PASTA"/>
    <property type="match status" value="3"/>
</dbReference>
<organism evidence="18 19">
    <name type="scientific">Halalkalibacter akibai (strain ATCC 43226 / DSM 21942 / CIP 109018 / JCM 9157 / 1139)</name>
    <name type="common">Bacillus akibai</name>
    <dbReference type="NCBI Taxonomy" id="1236973"/>
    <lineage>
        <taxon>Bacteria</taxon>
        <taxon>Bacillati</taxon>
        <taxon>Bacillota</taxon>
        <taxon>Bacilli</taxon>
        <taxon>Bacillales</taxon>
        <taxon>Bacillaceae</taxon>
        <taxon>Halalkalibacter</taxon>
    </lineage>
</organism>
<dbReference type="NCBIfam" id="NF033483">
    <property type="entry name" value="PknB_PASTA_kin"/>
    <property type="match status" value="1"/>
</dbReference>
<dbReference type="PROSITE" id="PS50011">
    <property type="entry name" value="PROTEIN_KINASE_DOM"/>
    <property type="match status" value="1"/>
</dbReference>
<dbReference type="SMART" id="SM00220">
    <property type="entry name" value="S_TKc"/>
    <property type="match status" value="1"/>
</dbReference>
<dbReference type="PROSITE" id="PS51178">
    <property type="entry name" value="PASTA"/>
    <property type="match status" value="3"/>
</dbReference>
<dbReference type="Pfam" id="PF03793">
    <property type="entry name" value="PASTA"/>
    <property type="match status" value="3"/>
</dbReference>
<keyword evidence="15" id="KW-0812">Transmembrane</keyword>
<evidence type="ECO:0000256" key="1">
    <source>
        <dbReference type="ARBA" id="ARBA00012513"/>
    </source>
</evidence>
<keyword evidence="6 18" id="KW-0418">Kinase</keyword>
<dbReference type="GO" id="GO:0004674">
    <property type="term" value="F:protein serine/threonine kinase activity"/>
    <property type="evidence" value="ECO:0007669"/>
    <property type="project" value="UniProtKB-KW"/>
</dbReference>
<feature type="binding site" evidence="13">
    <location>
        <position position="39"/>
    </location>
    <ligand>
        <name>ATP</name>
        <dbReference type="ChEBI" id="CHEBI:30616"/>
    </ligand>
</feature>
<dbReference type="Proteomes" id="UP000018896">
    <property type="component" value="Unassembled WGS sequence"/>
</dbReference>
<evidence type="ECO:0000256" key="5">
    <source>
        <dbReference type="ARBA" id="ARBA00022741"/>
    </source>
</evidence>
<dbReference type="Gene3D" id="1.10.510.10">
    <property type="entry name" value="Transferase(Phosphotransferase) domain 1"/>
    <property type="match status" value="1"/>
</dbReference>
<dbReference type="RefSeq" id="WP_035662549.1">
    <property type="nucleotide sequence ID" value="NZ_BAUV01000004.1"/>
</dbReference>
<dbReference type="PANTHER" id="PTHR43289:SF34">
    <property type="entry name" value="SERINE_THREONINE-PROTEIN KINASE YBDM-RELATED"/>
    <property type="match status" value="1"/>
</dbReference>
<dbReference type="AlphaFoldDB" id="W4QRF8"/>
<keyword evidence="4" id="KW-0808">Transferase</keyword>
<evidence type="ECO:0000256" key="11">
    <source>
        <dbReference type="ARBA" id="ARBA00060432"/>
    </source>
</evidence>
<dbReference type="OrthoDB" id="9788659at2"/>
<name>W4QRF8_HALA3</name>
<evidence type="ECO:0000256" key="6">
    <source>
        <dbReference type="ARBA" id="ARBA00022777"/>
    </source>
</evidence>
<dbReference type="FunFam" id="3.30.200.20:FF:000035">
    <property type="entry name" value="Serine/threonine protein kinase Stk1"/>
    <property type="match status" value="1"/>
</dbReference>
<dbReference type="GO" id="GO:0009847">
    <property type="term" value="P:spore germination"/>
    <property type="evidence" value="ECO:0007669"/>
    <property type="project" value="UniProtKB-ARBA"/>
</dbReference>
<keyword evidence="7 13" id="KW-0067">ATP-binding</keyword>
<evidence type="ECO:0000256" key="15">
    <source>
        <dbReference type="SAM" id="Phobius"/>
    </source>
</evidence>
<dbReference type="EC" id="2.7.11.1" evidence="1"/>
<protein>
    <recommendedName>
        <fullName evidence="12">Serine/threonine-protein kinase PrkC</fullName>
        <ecNumber evidence="1">2.7.11.1</ecNumber>
    </recommendedName>
</protein>
<dbReference type="Gene3D" id="3.30.200.20">
    <property type="entry name" value="Phosphorylase Kinase, domain 1"/>
    <property type="match status" value="1"/>
</dbReference>
<feature type="domain" description="PASTA" evidence="17">
    <location>
        <begin position="508"/>
        <end position="573"/>
    </location>
</feature>
<keyword evidence="15" id="KW-0472">Membrane</keyword>
<comment type="catalytic activity">
    <reaction evidence="10">
        <text>L-seryl-[protein] + ATP = O-phospho-L-seryl-[protein] + ADP + H(+)</text>
        <dbReference type="Rhea" id="RHEA:17989"/>
        <dbReference type="Rhea" id="RHEA-COMP:9863"/>
        <dbReference type="Rhea" id="RHEA-COMP:11604"/>
        <dbReference type="ChEBI" id="CHEBI:15378"/>
        <dbReference type="ChEBI" id="CHEBI:29999"/>
        <dbReference type="ChEBI" id="CHEBI:30616"/>
        <dbReference type="ChEBI" id="CHEBI:83421"/>
        <dbReference type="ChEBI" id="CHEBI:456216"/>
        <dbReference type="EC" id="2.7.11.1"/>
    </reaction>
</comment>
<dbReference type="GO" id="GO:0007165">
    <property type="term" value="P:signal transduction"/>
    <property type="evidence" value="ECO:0007669"/>
    <property type="project" value="UniProtKB-ARBA"/>
</dbReference>
<evidence type="ECO:0000256" key="3">
    <source>
        <dbReference type="ARBA" id="ARBA00022544"/>
    </source>
</evidence>
<evidence type="ECO:0000256" key="9">
    <source>
        <dbReference type="ARBA" id="ARBA00047899"/>
    </source>
</evidence>
<sequence length="669" mass="74301">MIGERISGRYQVLETIGGGGMANVYKALDVILDRHVAVKVLQPQFSDDPQFIKRFRREAQAATSLAHPNIVNIYDVGEEGNTYYIVMEYVEGQTLKELIQSHGPLPVEDCVDYMEQMLAALEHSHANHIIHRDIKPHNILISREGVVKVTDFGIARAISAATITHTNSVMGSVHYLSPEQARGGHVTYKSDIYSLGIVLYEMVTGVLPFSGDTAVSIAIKHLQNDVPSARAKIPTLPQSIENIIGKATVKDPTKRYATVREMEEDIVTALNPDRINEAPLQLGMDEEATKAIPIIREHEQDHTDLDKTVEMPPVKNVAVSQAPVEEKDLQEKTKPAKKQKKKRRGLTIVLVLLFVLIGSVVAAFVLLPNLFRVGEVVIPDVTGMPFEEAELTLVENGLTVEREDVNEDDTVPKDYVIRQNPAPNSTVKENATVRLFVSLGKEEIELDDYVGMPIEEALNMLERLGVEAETTERPTDNQSPGIVLFQDPRAGTSIIVEETTVYLTYSIAEQIRLRDLVNNEEASARSYLNEVGLIPKFETAYSNSVAAGLVIRQNPAPYTMLDKGDEVRLVLSQGPEPQPEPEPDPIRVIQVNQPIGVSDEDREAGNEFRIRIVYRDASTGGQDQVFVEETITETTEYPVELQVSPSQSGSFDVFVNGELIKSSETYRYN</sequence>
<feature type="domain" description="Protein kinase" evidence="16">
    <location>
        <begin position="10"/>
        <end position="267"/>
    </location>
</feature>
<dbReference type="FunFam" id="1.10.510.10:FF:000021">
    <property type="entry name" value="Serine/threonine protein kinase"/>
    <property type="match status" value="1"/>
</dbReference>
<evidence type="ECO:0000256" key="13">
    <source>
        <dbReference type="PROSITE-ProRule" id="PRU10141"/>
    </source>
</evidence>
<dbReference type="STRING" id="1236973.JCM9157_931"/>
<dbReference type="GO" id="GO:0071224">
    <property type="term" value="P:cellular response to peptidoglycan"/>
    <property type="evidence" value="ECO:0007669"/>
    <property type="project" value="UniProtKB-ARBA"/>
</dbReference>
<keyword evidence="3" id="KW-0309">Germination</keyword>
<dbReference type="CDD" id="cd06577">
    <property type="entry name" value="PASTA_pknB"/>
    <property type="match status" value="3"/>
</dbReference>
<proteinExistence type="predicted"/>
<evidence type="ECO:0000256" key="10">
    <source>
        <dbReference type="ARBA" id="ARBA00048679"/>
    </source>
</evidence>
<dbReference type="GO" id="GO:0005524">
    <property type="term" value="F:ATP binding"/>
    <property type="evidence" value="ECO:0007669"/>
    <property type="project" value="UniProtKB-UniRule"/>
</dbReference>
<dbReference type="SUPFAM" id="SSF56112">
    <property type="entry name" value="Protein kinase-like (PK-like)"/>
    <property type="match status" value="1"/>
</dbReference>
<dbReference type="CDD" id="cd14014">
    <property type="entry name" value="STKc_PknB_like"/>
    <property type="match status" value="1"/>
</dbReference>
<dbReference type="Gene3D" id="3.30.10.20">
    <property type="match status" value="3"/>
</dbReference>
<reference evidence="18 19" key="1">
    <citation type="journal article" date="2014" name="Genome Announc.">
        <title>Draft Genome Sequences of Three Alkaliphilic Bacillus Strains, Bacillus wakoensis JCM 9140T, Bacillus akibai JCM 9157T, and Bacillus hemicellulosilyticus JCM 9152T.</title>
        <authorList>
            <person name="Yuki M."/>
            <person name="Oshima K."/>
            <person name="Suda W."/>
            <person name="Oshida Y."/>
            <person name="Kitamura K."/>
            <person name="Iida T."/>
            <person name="Hattori M."/>
            <person name="Ohkuma M."/>
        </authorList>
    </citation>
    <scope>NUCLEOTIDE SEQUENCE [LARGE SCALE GENOMIC DNA]</scope>
    <source>
        <strain evidence="18 19">JCM 9157</strain>
    </source>
</reference>
<evidence type="ECO:0000259" key="17">
    <source>
        <dbReference type="PROSITE" id="PS51178"/>
    </source>
</evidence>
<feature type="compositionally biased region" description="Basic and acidic residues" evidence="14">
    <location>
        <begin position="324"/>
        <end position="334"/>
    </location>
</feature>
<dbReference type="eggNOG" id="COG0515">
    <property type="taxonomic scope" value="Bacteria"/>
</dbReference>
<dbReference type="InterPro" id="IPR011009">
    <property type="entry name" value="Kinase-like_dom_sf"/>
</dbReference>
<dbReference type="InterPro" id="IPR017441">
    <property type="entry name" value="Protein_kinase_ATP_BS"/>
</dbReference>
<evidence type="ECO:0000256" key="4">
    <source>
        <dbReference type="ARBA" id="ARBA00022679"/>
    </source>
</evidence>
<feature type="domain" description="PASTA" evidence="17">
    <location>
        <begin position="440"/>
        <end position="507"/>
    </location>
</feature>
<dbReference type="EMBL" id="BAUV01000004">
    <property type="protein sequence ID" value="GAE33904.1"/>
    <property type="molecule type" value="Genomic_DNA"/>
</dbReference>
<dbReference type="PANTHER" id="PTHR43289">
    <property type="entry name" value="MITOGEN-ACTIVATED PROTEIN KINASE KINASE KINASE 20-RELATED"/>
    <property type="match status" value="1"/>
</dbReference>
<dbReference type="InterPro" id="IPR008271">
    <property type="entry name" value="Ser/Thr_kinase_AS"/>
</dbReference>
<feature type="transmembrane region" description="Helical" evidence="15">
    <location>
        <begin position="346"/>
        <end position="367"/>
    </location>
</feature>
<evidence type="ECO:0000259" key="16">
    <source>
        <dbReference type="PROSITE" id="PS50011"/>
    </source>
</evidence>